<evidence type="ECO:0000256" key="1">
    <source>
        <dbReference type="SAM" id="SignalP"/>
    </source>
</evidence>
<evidence type="ECO:0000313" key="3">
    <source>
        <dbReference type="EMBL" id="MBF9142360.1"/>
    </source>
</evidence>
<reference evidence="3 4" key="1">
    <citation type="submission" date="2020-11" db="EMBL/GenBank/DDBJ databases">
        <authorList>
            <person name="Kim M.K."/>
        </authorList>
    </citation>
    <scope>NUCLEOTIDE SEQUENCE [LARGE SCALE GENOMIC DNA]</scope>
    <source>
        <strain evidence="3 4">BT439</strain>
    </source>
</reference>
<dbReference type="InterPro" id="IPR050713">
    <property type="entry name" value="RTP_Phos/Ushers"/>
</dbReference>
<dbReference type="CDD" id="cd00063">
    <property type="entry name" value="FN3"/>
    <property type="match status" value="3"/>
</dbReference>
<dbReference type="AlphaFoldDB" id="A0A931BMX4"/>
<keyword evidence="4" id="KW-1185">Reference proteome</keyword>
<dbReference type="GO" id="GO:0016020">
    <property type="term" value="C:membrane"/>
    <property type="evidence" value="ECO:0007669"/>
    <property type="project" value="UniProtKB-SubCell"/>
</dbReference>
<feature type="domain" description="Fibronectin type-III" evidence="2">
    <location>
        <begin position="602"/>
        <end position="689"/>
    </location>
</feature>
<dbReference type="PANTHER" id="PTHR46957:SF3">
    <property type="entry name" value="CYTOKINE RECEPTOR"/>
    <property type="match status" value="1"/>
</dbReference>
<keyword evidence="1" id="KW-0732">Signal</keyword>
<name>A0A931BMX4_9BACT</name>
<dbReference type="SUPFAM" id="SSF49265">
    <property type="entry name" value="Fibronectin type III"/>
    <property type="match status" value="2"/>
</dbReference>
<evidence type="ECO:0000259" key="2">
    <source>
        <dbReference type="PROSITE" id="PS50853"/>
    </source>
</evidence>
<evidence type="ECO:0000313" key="4">
    <source>
        <dbReference type="Proteomes" id="UP000645610"/>
    </source>
</evidence>
<sequence>MKLTYFLFAALLALPVVAQAQTKPAASKGPAPEPPIYPAPEGVWVVISGSALNPDKPSGRLVGARVFRADAGSNSYKELGQIREAATLADFRAIAGPQAIDALKATQKLASDEAAWAFIQAHPNVRDYGLQALDMPFRQALGTAFLDASAKDAKPGTRYAYRVQPLYATAELNRAAEGKFFEKTVEMGRLSPLPRPRTSYVRGLDSVMTVRWVARAQPASDPLTTVYGRVWRQGPGERGFTLAADRLLASRERDSLYFNFDERVRPESLYRYYLQPLDFVGNPGPASDTTYALSVDPRRTALVTGVSARDTAAGIALAWPALPAKGYWAGIEIQRSRDARGSYVRFDTIPASATSYLDTRLLPNVAYHYRLRALLLGGRTPDVASATAMASHRPTAGRPPLAPVALTGEPEGRHVRLRWQPGAPDLNHDAYFVYRGTSRQDSLVVVSPALHGNITTFLDTAAANGRRQYTYVVQAVNKNNQASPFSEPVDVQPRRPMTVVSPLGLQAYADGTALRLSWDDAARRDAAVVAYRLYRRPASADATGKAGFKPLTDNAVRGTSYEDEGQPGEAYQYAVAAVDALGNESAWSPVATVRVPAAPLLPPSRVNARPVSTGLELSWTHPAVAVPKGYALYRRARQEAKPLRLATLAPAQTRYVDQTAKPGTLYIYSLSALGAAQESARTPEISARR</sequence>
<dbReference type="InterPro" id="IPR036116">
    <property type="entry name" value="FN3_sf"/>
</dbReference>
<organism evidence="3 4">
    <name type="scientific">Hymenobacter properus</name>
    <dbReference type="NCBI Taxonomy" id="2791026"/>
    <lineage>
        <taxon>Bacteria</taxon>
        <taxon>Pseudomonadati</taxon>
        <taxon>Bacteroidota</taxon>
        <taxon>Cytophagia</taxon>
        <taxon>Cytophagales</taxon>
        <taxon>Hymenobacteraceae</taxon>
        <taxon>Hymenobacter</taxon>
    </lineage>
</organism>
<gene>
    <name evidence="3" type="ORF">I2I01_11975</name>
</gene>
<feature type="signal peptide" evidence="1">
    <location>
        <begin position="1"/>
        <end position="20"/>
    </location>
</feature>
<dbReference type="SMART" id="SM00060">
    <property type="entry name" value="FN3"/>
    <property type="match status" value="4"/>
</dbReference>
<dbReference type="InterPro" id="IPR003961">
    <property type="entry name" value="FN3_dom"/>
</dbReference>
<protein>
    <recommendedName>
        <fullName evidence="2">Fibronectin type-III domain-containing protein</fullName>
    </recommendedName>
</protein>
<comment type="caution">
    <text evidence="3">The sequence shown here is derived from an EMBL/GenBank/DDBJ whole genome shotgun (WGS) entry which is preliminary data.</text>
</comment>
<dbReference type="EMBL" id="JADQDP010000002">
    <property type="protein sequence ID" value="MBF9142360.1"/>
    <property type="molecule type" value="Genomic_DNA"/>
</dbReference>
<proteinExistence type="predicted"/>
<dbReference type="PROSITE" id="PS50853">
    <property type="entry name" value="FN3"/>
    <property type="match status" value="3"/>
</dbReference>
<dbReference type="Gene3D" id="2.60.40.10">
    <property type="entry name" value="Immunoglobulins"/>
    <property type="match status" value="4"/>
</dbReference>
<dbReference type="InterPro" id="IPR013783">
    <property type="entry name" value="Ig-like_fold"/>
</dbReference>
<dbReference type="RefSeq" id="WP_196286673.1">
    <property type="nucleotide sequence ID" value="NZ_JADQDP010000002.1"/>
</dbReference>
<feature type="chain" id="PRO_5037159262" description="Fibronectin type-III domain-containing protein" evidence="1">
    <location>
        <begin position="21"/>
        <end position="689"/>
    </location>
</feature>
<accession>A0A931BMX4</accession>
<dbReference type="Proteomes" id="UP000645610">
    <property type="component" value="Unassembled WGS sequence"/>
</dbReference>
<feature type="domain" description="Fibronectin type-III" evidence="2">
    <location>
        <begin position="499"/>
        <end position="598"/>
    </location>
</feature>
<dbReference type="PANTHER" id="PTHR46957">
    <property type="entry name" value="CYTOKINE RECEPTOR"/>
    <property type="match status" value="1"/>
</dbReference>
<feature type="domain" description="Fibronectin type-III" evidence="2">
    <location>
        <begin position="399"/>
        <end position="496"/>
    </location>
</feature>